<dbReference type="RefSeq" id="XP_002491973.1">
    <property type="nucleotide sequence ID" value="XM_002491928.1"/>
</dbReference>
<dbReference type="InterPro" id="IPR001841">
    <property type="entry name" value="Znf_RING"/>
</dbReference>
<dbReference type="Gene3D" id="3.30.40.10">
    <property type="entry name" value="Zinc/RING finger domain, C3HC4 (zinc finger)"/>
    <property type="match status" value="1"/>
</dbReference>
<dbReference type="PROSITE" id="PS50089">
    <property type="entry name" value="ZF_RING_2"/>
    <property type="match status" value="1"/>
</dbReference>
<dbReference type="InterPro" id="IPR013083">
    <property type="entry name" value="Znf_RING/FYVE/PHD"/>
</dbReference>
<reference evidence="3 4" key="1">
    <citation type="journal article" date="2009" name="Nat. Biotechnol.">
        <title>Genome sequence of the recombinant protein production host Pichia pastoris.</title>
        <authorList>
            <person name="De Schutter K."/>
            <person name="Lin Y.C."/>
            <person name="Tiels P."/>
            <person name="Van Hecke A."/>
            <person name="Glinka S."/>
            <person name="Weber-Lehmann J."/>
            <person name="Rouze P."/>
            <person name="Van de Peer Y."/>
            <person name="Callewaert N."/>
        </authorList>
    </citation>
    <scope>NUCLEOTIDE SEQUENCE [LARGE SCALE GENOMIC DNA]</scope>
    <source>
        <strain evidence="4">GS115 / ATCC 20864</strain>
    </source>
</reference>
<dbReference type="SUPFAM" id="SSF57850">
    <property type="entry name" value="RING/U-box"/>
    <property type="match status" value="1"/>
</dbReference>
<gene>
    <name evidence="3" type="ordered locus">PAS_chr2-2_0223</name>
</gene>
<protein>
    <recommendedName>
        <fullName evidence="2">RING-type domain-containing protein</fullName>
    </recommendedName>
</protein>
<dbReference type="Gene3D" id="3.80.10.10">
    <property type="entry name" value="Ribonuclease Inhibitor"/>
    <property type="match status" value="2"/>
</dbReference>
<evidence type="ECO:0000256" key="1">
    <source>
        <dbReference type="PROSITE-ProRule" id="PRU00175"/>
    </source>
</evidence>
<dbReference type="EMBL" id="FN392320">
    <property type="protein sequence ID" value="CAY69693.1"/>
    <property type="molecule type" value="Genomic_DNA"/>
</dbReference>
<keyword evidence="1" id="KW-0862">Zinc</keyword>
<dbReference type="HOGENOM" id="CLU_408315_0_0_1"/>
<name>C4R2G9_KOMPG</name>
<sequence>MNFYYQGESSLSIDSSFTQETVVSKLREMDLSVVSRLDVASKHIVKFELPPDITFPNLSYCSIGFESMLSDGSIRTSPLQEIDIDFASSFPNIKEIYISCCSELSKVELFHGKTSTLDNLSINSSFESSDAFSQTLDHIFSHCPKLAQLQVSFCKFDGSNDNRYVIPLEMCPQLNDISIYDNVAFSEVQIRSQVPRKLKRLFFRNNVGLKLIKIDPAVSIVGILAINDYDEETRLDADCNTYSKCTSINMSTSCLVELNFNNVVLDHLVTLALLRPTVVNQTKHADSKEEGQLSNIKDLKLEEKVLDVLSDPSRFPNLKTILSEFMPGINSYIDCLDQLPSLDMLNLRDNSIVTPLEFVKPSQISFLTLELGRYPSLKVANQVKLRELTISLLDECSIIEISNCPKLEKIELYGIERRSILSVKNCPLLSVFRWERVDSIESVSFDESCSNLKELYIENEKPFNMSIPDIALKNLKSIHLGEIHELSGSFPNLQYLEIKSESPFKRLELRDTTNLKELIVQGIPNTFSIDDTSSVSFVSTPKETEVHKVFQKLLEEIANTDCLRNYSILDKLDDSLEVTGTFFGGKLFQKSDKKLCYFEEETQCPICLDQMSEECVILGCGHASHKKCIRELLVESDCCPVCSKSTETRKLTLDAY</sequence>
<dbReference type="InterPro" id="IPR032675">
    <property type="entry name" value="LRR_dom_sf"/>
</dbReference>
<dbReference type="OrthoDB" id="444265at2759"/>
<proteinExistence type="predicted"/>
<accession>C4R2G9</accession>
<keyword evidence="1" id="KW-0479">Metal-binding</keyword>
<evidence type="ECO:0000313" key="4">
    <source>
        <dbReference type="Proteomes" id="UP000000314"/>
    </source>
</evidence>
<dbReference type="GeneID" id="8198631"/>
<dbReference type="AlphaFoldDB" id="C4R2G9"/>
<keyword evidence="1" id="KW-0863">Zinc-finger</keyword>
<dbReference type="GO" id="GO:0008270">
    <property type="term" value="F:zinc ion binding"/>
    <property type="evidence" value="ECO:0007669"/>
    <property type="project" value="UniProtKB-KW"/>
</dbReference>
<feature type="domain" description="RING-type" evidence="2">
    <location>
        <begin position="604"/>
        <end position="643"/>
    </location>
</feature>
<dbReference type="Proteomes" id="UP000000314">
    <property type="component" value="Chromosome 2"/>
</dbReference>
<evidence type="ECO:0000313" key="3">
    <source>
        <dbReference type="EMBL" id="CAY69693.1"/>
    </source>
</evidence>
<dbReference type="SMART" id="SM00184">
    <property type="entry name" value="RING"/>
    <property type="match status" value="1"/>
</dbReference>
<keyword evidence="4" id="KW-1185">Reference proteome</keyword>
<organism evidence="3 4">
    <name type="scientific">Komagataella phaffii (strain GS115 / ATCC 20864)</name>
    <name type="common">Yeast</name>
    <name type="synonym">Pichia pastoris</name>
    <dbReference type="NCBI Taxonomy" id="644223"/>
    <lineage>
        <taxon>Eukaryota</taxon>
        <taxon>Fungi</taxon>
        <taxon>Dikarya</taxon>
        <taxon>Ascomycota</taxon>
        <taxon>Saccharomycotina</taxon>
        <taxon>Pichiomycetes</taxon>
        <taxon>Pichiales</taxon>
        <taxon>Pichiaceae</taxon>
        <taxon>Komagataella</taxon>
    </lineage>
</organism>
<dbReference type="Pfam" id="PF13639">
    <property type="entry name" value="zf-RING_2"/>
    <property type="match status" value="1"/>
</dbReference>
<dbReference type="InParanoid" id="C4R2G9"/>
<evidence type="ECO:0000259" key="2">
    <source>
        <dbReference type="PROSITE" id="PS50089"/>
    </source>
</evidence>
<dbReference type="KEGG" id="ppa:PAS_chr2-2_0223"/>
<dbReference type="SUPFAM" id="SSF52058">
    <property type="entry name" value="L domain-like"/>
    <property type="match status" value="2"/>
</dbReference>